<comment type="similarity">
    <text evidence="1">Belongs to the GHMP kinase family. GalK subfamily.</text>
</comment>
<dbReference type="NCBIfam" id="TIGR00131">
    <property type="entry name" value="gal_kin"/>
    <property type="match status" value="1"/>
</dbReference>
<dbReference type="InterPro" id="IPR019741">
    <property type="entry name" value="Galactokinase_CS"/>
</dbReference>
<keyword evidence="4" id="KW-0479">Metal-binding</keyword>
<keyword evidence="3 15" id="KW-0808">Transferase</keyword>
<keyword evidence="9" id="KW-0299">Galactose metabolism</keyword>
<evidence type="ECO:0000259" key="12">
    <source>
        <dbReference type="Pfam" id="PF00288"/>
    </source>
</evidence>
<evidence type="ECO:0000256" key="8">
    <source>
        <dbReference type="ARBA" id="ARBA00022842"/>
    </source>
</evidence>
<dbReference type="Gene3D" id="3.30.230.10">
    <property type="match status" value="1"/>
</dbReference>
<keyword evidence="8" id="KW-0460">Magnesium</keyword>
<evidence type="ECO:0000256" key="2">
    <source>
        <dbReference type="ARBA" id="ARBA00022490"/>
    </source>
</evidence>
<reference evidence="15 16" key="1">
    <citation type="submission" date="2020-01" db="EMBL/GenBank/DDBJ databases">
        <title>Sphingomonas sp. strain CSW-10.</title>
        <authorList>
            <person name="Chen W.-M."/>
        </authorList>
    </citation>
    <scope>NUCLEOTIDE SEQUENCE [LARGE SCALE GENOMIC DNA]</scope>
    <source>
        <strain evidence="15 16">CSW-10</strain>
    </source>
</reference>
<keyword evidence="16" id="KW-1185">Reference proteome</keyword>
<dbReference type="AlphaFoldDB" id="A0A6M4AWZ8"/>
<evidence type="ECO:0000259" key="14">
    <source>
        <dbReference type="Pfam" id="PF10509"/>
    </source>
</evidence>
<feature type="domain" description="Galactokinase N-terminal" evidence="14">
    <location>
        <begin position="11"/>
        <end position="59"/>
    </location>
</feature>
<dbReference type="PROSITE" id="PS00627">
    <property type="entry name" value="GHMP_KINASES_ATP"/>
    <property type="match status" value="1"/>
</dbReference>
<dbReference type="SUPFAM" id="SSF55060">
    <property type="entry name" value="GHMP Kinase, C-terminal domain"/>
    <property type="match status" value="1"/>
</dbReference>
<organism evidence="15 16">
    <name type="scientific">Sphingomonas lacunae</name>
    <dbReference type="NCBI Taxonomy" id="2698828"/>
    <lineage>
        <taxon>Bacteria</taxon>
        <taxon>Pseudomonadati</taxon>
        <taxon>Pseudomonadota</taxon>
        <taxon>Alphaproteobacteria</taxon>
        <taxon>Sphingomonadales</taxon>
        <taxon>Sphingomonadaceae</taxon>
        <taxon>Sphingomonas</taxon>
    </lineage>
</organism>
<dbReference type="PANTHER" id="PTHR10457">
    <property type="entry name" value="MEVALONATE KINASE/GALACTOKINASE"/>
    <property type="match status" value="1"/>
</dbReference>
<dbReference type="Pfam" id="PF08544">
    <property type="entry name" value="GHMP_kinases_C"/>
    <property type="match status" value="1"/>
</dbReference>
<sequence length="388" mass="39871">MTIRYGDISALFTRHFGGLADVVTAAPGRVNLIGEHTDYNDGFVLPMGIDRHTMVAARRRNDGQVHLIAGDLGGATASFPVGSGPAAMATDGWTNYVRGMAALMPAHGVSISGADIAIAGDMPRGAGLSSSAALENAVGLAFAALDGQPDFDRALLARVGQQAEHAFAGCHCGIMDQLVSACAHPGHALLIDCRSLARQSVALPAGFEVMIVHSGVVRGLVDGEYNVRRAQCEMAARHFAVPALRDLDLAQLVGPWAAGLDAVSLRRARHVVSENARTLAMAKALTSGDMVQAGRLMAESHASMRDDFAITVPPVDALAVLLQEAIGEEGGARMTGGGFGGAVVAILPTDRVASVSAAVHAAYRTPSGQPATIMLASASGGVSCIAPD</sequence>
<dbReference type="FunFam" id="3.30.230.10:FF:000017">
    <property type="entry name" value="Galactokinase"/>
    <property type="match status" value="1"/>
</dbReference>
<evidence type="ECO:0000256" key="11">
    <source>
        <dbReference type="NCBIfam" id="TIGR00131"/>
    </source>
</evidence>
<evidence type="ECO:0000256" key="4">
    <source>
        <dbReference type="ARBA" id="ARBA00022723"/>
    </source>
</evidence>
<dbReference type="GO" id="GO:0004335">
    <property type="term" value="F:galactokinase activity"/>
    <property type="evidence" value="ECO:0007669"/>
    <property type="project" value="UniProtKB-UniRule"/>
</dbReference>
<dbReference type="SUPFAM" id="SSF54211">
    <property type="entry name" value="Ribosomal protein S5 domain 2-like"/>
    <property type="match status" value="1"/>
</dbReference>
<dbReference type="InterPro" id="IPR000705">
    <property type="entry name" value="Galactokinase"/>
</dbReference>
<dbReference type="FunFam" id="3.30.70.890:FF:000001">
    <property type="entry name" value="Galactokinase"/>
    <property type="match status" value="1"/>
</dbReference>
<dbReference type="GO" id="GO:0006012">
    <property type="term" value="P:galactose metabolic process"/>
    <property type="evidence" value="ECO:0007669"/>
    <property type="project" value="UniProtKB-UniRule"/>
</dbReference>
<gene>
    <name evidence="15" type="primary">galK</name>
    <name evidence="15" type="ORF">GV829_10815</name>
</gene>
<keyword evidence="10" id="KW-0119">Carbohydrate metabolism</keyword>
<dbReference type="RefSeq" id="WP_169946568.1">
    <property type="nucleotide sequence ID" value="NZ_CP053015.1"/>
</dbReference>
<dbReference type="InterPro" id="IPR020568">
    <property type="entry name" value="Ribosomal_Su5_D2-typ_SF"/>
</dbReference>
<evidence type="ECO:0000256" key="3">
    <source>
        <dbReference type="ARBA" id="ARBA00022679"/>
    </source>
</evidence>
<name>A0A6M4AWZ8_9SPHN</name>
<keyword evidence="2" id="KW-0963">Cytoplasm</keyword>
<dbReference type="GO" id="GO:0046872">
    <property type="term" value="F:metal ion binding"/>
    <property type="evidence" value="ECO:0007669"/>
    <property type="project" value="UniProtKB-KW"/>
</dbReference>
<dbReference type="PIRSF" id="PIRSF000530">
    <property type="entry name" value="Galactokinase"/>
    <property type="match status" value="1"/>
</dbReference>
<evidence type="ECO:0000256" key="9">
    <source>
        <dbReference type="ARBA" id="ARBA00023144"/>
    </source>
</evidence>
<dbReference type="InterPro" id="IPR006203">
    <property type="entry name" value="GHMP_knse_ATP-bd_CS"/>
</dbReference>
<accession>A0A6M4AWZ8</accession>
<proteinExistence type="inferred from homology"/>
<feature type="domain" description="GHMP kinase C-terminal" evidence="13">
    <location>
        <begin position="281"/>
        <end position="364"/>
    </location>
</feature>
<evidence type="ECO:0000313" key="15">
    <source>
        <dbReference type="EMBL" id="QJQ32872.1"/>
    </source>
</evidence>
<keyword evidence="7" id="KW-0067">ATP-binding</keyword>
<dbReference type="InterPro" id="IPR006206">
    <property type="entry name" value="Mevalonate/galactokinase"/>
</dbReference>
<evidence type="ECO:0000259" key="13">
    <source>
        <dbReference type="Pfam" id="PF08544"/>
    </source>
</evidence>
<dbReference type="PRINTS" id="PR00473">
    <property type="entry name" value="GALCTOKINASE"/>
</dbReference>
<dbReference type="InterPro" id="IPR013750">
    <property type="entry name" value="GHMP_kinase_C_dom"/>
</dbReference>
<keyword evidence="5" id="KW-0547">Nucleotide-binding</keyword>
<dbReference type="Proteomes" id="UP000503018">
    <property type="component" value="Chromosome"/>
</dbReference>
<dbReference type="KEGG" id="slan:GV829_10815"/>
<dbReference type="PRINTS" id="PR00959">
    <property type="entry name" value="MEVGALKINASE"/>
</dbReference>
<dbReference type="PROSITE" id="PS00106">
    <property type="entry name" value="GALACTOKINASE"/>
    <property type="match status" value="1"/>
</dbReference>
<dbReference type="Pfam" id="PF10509">
    <property type="entry name" value="GalKase_gal_bdg"/>
    <property type="match status" value="1"/>
</dbReference>
<dbReference type="Pfam" id="PF00288">
    <property type="entry name" value="GHMP_kinases_N"/>
    <property type="match status" value="1"/>
</dbReference>
<feature type="domain" description="GHMP kinase N-terminal" evidence="12">
    <location>
        <begin position="95"/>
        <end position="182"/>
    </location>
</feature>
<dbReference type="GO" id="GO:0005524">
    <property type="term" value="F:ATP binding"/>
    <property type="evidence" value="ECO:0007669"/>
    <property type="project" value="UniProtKB-UniRule"/>
</dbReference>
<evidence type="ECO:0000256" key="7">
    <source>
        <dbReference type="ARBA" id="ARBA00022840"/>
    </source>
</evidence>
<evidence type="ECO:0000256" key="1">
    <source>
        <dbReference type="ARBA" id="ARBA00006566"/>
    </source>
</evidence>
<evidence type="ECO:0000256" key="6">
    <source>
        <dbReference type="ARBA" id="ARBA00022777"/>
    </source>
</evidence>
<protein>
    <recommendedName>
        <fullName evidence="11">Galactokinase</fullName>
        <ecNumber evidence="11">2.7.1.6</ecNumber>
    </recommendedName>
</protein>
<dbReference type="EC" id="2.7.1.6" evidence="11"/>
<dbReference type="InterPro" id="IPR036554">
    <property type="entry name" value="GHMP_kinase_C_sf"/>
</dbReference>
<keyword evidence="6 15" id="KW-0418">Kinase</keyword>
<dbReference type="InterPro" id="IPR006204">
    <property type="entry name" value="GHMP_kinase_N_dom"/>
</dbReference>
<evidence type="ECO:0000313" key="16">
    <source>
        <dbReference type="Proteomes" id="UP000503018"/>
    </source>
</evidence>
<evidence type="ECO:0000256" key="5">
    <source>
        <dbReference type="ARBA" id="ARBA00022741"/>
    </source>
</evidence>
<dbReference type="GO" id="GO:0005829">
    <property type="term" value="C:cytosol"/>
    <property type="evidence" value="ECO:0007669"/>
    <property type="project" value="TreeGrafter"/>
</dbReference>
<dbReference type="EMBL" id="CP053015">
    <property type="protein sequence ID" value="QJQ32872.1"/>
    <property type="molecule type" value="Genomic_DNA"/>
</dbReference>
<dbReference type="InterPro" id="IPR014721">
    <property type="entry name" value="Ribsml_uS5_D2-typ_fold_subgr"/>
</dbReference>
<dbReference type="PANTHER" id="PTHR10457:SF7">
    <property type="entry name" value="GALACTOKINASE-RELATED"/>
    <property type="match status" value="1"/>
</dbReference>
<dbReference type="Gene3D" id="3.30.70.890">
    <property type="entry name" value="GHMP kinase, C-terminal domain"/>
    <property type="match status" value="1"/>
</dbReference>
<evidence type="ECO:0000256" key="10">
    <source>
        <dbReference type="ARBA" id="ARBA00023277"/>
    </source>
</evidence>
<dbReference type="InterPro" id="IPR019539">
    <property type="entry name" value="GalKase_N"/>
</dbReference>